<evidence type="ECO:0000313" key="1">
    <source>
        <dbReference type="EMBL" id="OLN33710.1"/>
    </source>
</evidence>
<organism evidence="1 2">
    <name type="scientific">Desulfosporosinus metallidurans</name>
    <dbReference type="NCBI Taxonomy" id="1888891"/>
    <lineage>
        <taxon>Bacteria</taxon>
        <taxon>Bacillati</taxon>
        <taxon>Bacillota</taxon>
        <taxon>Clostridia</taxon>
        <taxon>Eubacteriales</taxon>
        <taxon>Desulfitobacteriaceae</taxon>
        <taxon>Desulfosporosinus</taxon>
    </lineage>
</organism>
<comment type="caution">
    <text evidence="1">The sequence shown here is derived from an EMBL/GenBank/DDBJ whole genome shotgun (WGS) entry which is preliminary data.</text>
</comment>
<reference evidence="1 2" key="1">
    <citation type="submission" date="2016-09" db="EMBL/GenBank/DDBJ databases">
        <title>Complete genome of Desulfosporosinus sp. OL.</title>
        <authorList>
            <person name="Mardanov A."/>
            <person name="Beletsky A."/>
            <person name="Panova A."/>
            <person name="Karnachuk O."/>
            <person name="Ravin N."/>
        </authorList>
    </citation>
    <scope>NUCLEOTIDE SEQUENCE [LARGE SCALE GENOMIC DNA]</scope>
    <source>
        <strain evidence="1 2">OL</strain>
    </source>
</reference>
<dbReference type="RefSeq" id="WP_075363230.1">
    <property type="nucleotide sequence ID" value="NZ_MLBF01000002.1"/>
</dbReference>
<sequence length="150" mass="17311">MRHSRYVWLLGLSLLCLITILTFKTPQTVITALADPHYGNSPQMTIQHFWKLMDLRQTDLARELLVLPEGSLDEKEFTTWETRLNKDPLLSLQKVQFMNSEMGLSKAAIVRVSWTSSVQEAQIFTFSIHLVHNEKGWRIQGLKQINDLSS</sequence>
<name>A0A1Q8R2N3_9FIRM</name>
<dbReference type="Proteomes" id="UP000186102">
    <property type="component" value="Unassembled WGS sequence"/>
</dbReference>
<proteinExistence type="predicted"/>
<gene>
    <name evidence="1" type="ORF">DSOL_0420</name>
</gene>
<dbReference type="AlphaFoldDB" id="A0A1Q8R2N3"/>
<evidence type="ECO:0000313" key="2">
    <source>
        <dbReference type="Proteomes" id="UP000186102"/>
    </source>
</evidence>
<protein>
    <recommendedName>
        <fullName evidence="3">DUF4829 domain-containing protein</fullName>
    </recommendedName>
</protein>
<keyword evidence="2" id="KW-1185">Reference proteome</keyword>
<dbReference type="OrthoDB" id="1796886at2"/>
<evidence type="ECO:0008006" key="3">
    <source>
        <dbReference type="Google" id="ProtNLM"/>
    </source>
</evidence>
<dbReference type="EMBL" id="MLBF01000002">
    <property type="protein sequence ID" value="OLN33710.1"/>
    <property type="molecule type" value="Genomic_DNA"/>
</dbReference>
<accession>A0A1Q8R2N3</accession>